<evidence type="ECO:0000313" key="4">
    <source>
        <dbReference type="Proteomes" id="UP000694391"/>
    </source>
</evidence>
<keyword evidence="2" id="KW-0472">Membrane</keyword>
<evidence type="ECO:0000256" key="2">
    <source>
        <dbReference type="SAM" id="Phobius"/>
    </source>
</evidence>
<evidence type="ECO:0000256" key="1">
    <source>
        <dbReference type="SAM" id="MobiDB-lite"/>
    </source>
</evidence>
<keyword evidence="2" id="KW-0812">Transmembrane</keyword>
<dbReference type="GeneTree" id="ENSGT00940000163153"/>
<feature type="compositionally biased region" description="Pro residues" evidence="1">
    <location>
        <begin position="93"/>
        <end position="108"/>
    </location>
</feature>
<dbReference type="Ensembl" id="ENSCAFT00020010704.1">
    <property type="protein sequence ID" value="ENSCAFP00020009213.1"/>
    <property type="gene ID" value="ENSCAFG00020007456.1"/>
</dbReference>
<feature type="transmembrane region" description="Helical" evidence="2">
    <location>
        <begin position="157"/>
        <end position="181"/>
    </location>
</feature>
<proteinExistence type="predicted"/>
<feature type="region of interest" description="Disordered" evidence="1">
    <location>
        <begin position="86"/>
        <end position="109"/>
    </location>
</feature>
<accession>A0A8C0QX31</accession>
<organism evidence="3 4">
    <name type="scientific">Canis lupus dingo</name>
    <name type="common">dingo</name>
    <dbReference type="NCBI Taxonomy" id="286419"/>
    <lineage>
        <taxon>Eukaryota</taxon>
        <taxon>Metazoa</taxon>
        <taxon>Chordata</taxon>
        <taxon>Craniata</taxon>
        <taxon>Vertebrata</taxon>
        <taxon>Euteleostomi</taxon>
        <taxon>Mammalia</taxon>
        <taxon>Eutheria</taxon>
        <taxon>Laurasiatheria</taxon>
        <taxon>Carnivora</taxon>
        <taxon>Caniformia</taxon>
        <taxon>Canidae</taxon>
        <taxon>Canis</taxon>
    </lineage>
</organism>
<name>A0A8C0QX31_CANLU</name>
<dbReference type="AlphaFoldDB" id="A0A8C0QX31"/>
<feature type="compositionally biased region" description="Acidic residues" evidence="1">
    <location>
        <begin position="38"/>
        <end position="49"/>
    </location>
</feature>
<evidence type="ECO:0000313" key="3">
    <source>
        <dbReference type="Ensembl" id="ENSCAFP00020009213.1"/>
    </source>
</evidence>
<reference evidence="3" key="2">
    <citation type="submission" date="2025-09" db="UniProtKB">
        <authorList>
            <consortium name="Ensembl"/>
        </authorList>
    </citation>
    <scope>IDENTIFICATION</scope>
</reference>
<sequence>MIGTQITVSPLCGWNLGPEGQRREWAGLSFAFPLEGTREEDNDDGDDYENMAPPYKDLPPKPGKRTSQKPGEGMCDPVLAYPALGLSNNSSPSSPPPGKKTENPPLPYKSPKIKVSLSHSLKHQYWFLCPRPHSPTIPASQLSQKSRCPGCYQEERLVAYLCLLVVVSLLLGCTGLAVTLIKYQEVVEELRILTFQQMAWQENVHGGWVSR</sequence>
<keyword evidence="4" id="KW-1185">Reference proteome</keyword>
<keyword evidence="2" id="KW-1133">Transmembrane helix</keyword>
<dbReference type="Proteomes" id="UP000694391">
    <property type="component" value="Unplaced"/>
</dbReference>
<protein>
    <submittedName>
        <fullName evidence="3">Uncharacterized protein</fullName>
    </submittedName>
</protein>
<reference evidence="3" key="1">
    <citation type="submission" date="2025-08" db="UniProtKB">
        <authorList>
            <consortium name="Ensembl"/>
        </authorList>
    </citation>
    <scope>IDENTIFICATION</scope>
</reference>
<feature type="region of interest" description="Disordered" evidence="1">
    <location>
        <begin position="34"/>
        <end position="72"/>
    </location>
</feature>